<dbReference type="AlphaFoldDB" id="A0A1H4IF69"/>
<dbReference type="GO" id="GO:0003676">
    <property type="term" value="F:nucleic acid binding"/>
    <property type="evidence" value="ECO:0007669"/>
    <property type="project" value="InterPro"/>
</dbReference>
<dbReference type="PANTHER" id="PTHR35004:SF7">
    <property type="entry name" value="INTEGRASE PROTEIN"/>
    <property type="match status" value="1"/>
</dbReference>
<dbReference type="NCBIfam" id="NF033577">
    <property type="entry name" value="transpos_IS481"/>
    <property type="match status" value="1"/>
</dbReference>
<dbReference type="InterPro" id="IPR012337">
    <property type="entry name" value="RNaseH-like_sf"/>
</dbReference>
<dbReference type="RefSeq" id="WP_091304241.1">
    <property type="nucleotide sequence ID" value="NZ_FNSO01000002.1"/>
</dbReference>
<dbReference type="EMBL" id="FNSO01000002">
    <property type="protein sequence ID" value="SEB32545.1"/>
    <property type="molecule type" value="Genomic_DNA"/>
</dbReference>
<feature type="domain" description="Integrase catalytic" evidence="2">
    <location>
        <begin position="133"/>
        <end position="299"/>
    </location>
</feature>
<dbReference type="SUPFAM" id="SSF53098">
    <property type="entry name" value="Ribonuclease H-like"/>
    <property type="match status" value="1"/>
</dbReference>
<dbReference type="Gene3D" id="3.30.420.10">
    <property type="entry name" value="Ribonuclease H-like superfamily/Ribonuclease H"/>
    <property type="match status" value="1"/>
</dbReference>
<dbReference type="InterPro" id="IPR047656">
    <property type="entry name" value="IS481-like_transpos"/>
</dbReference>
<dbReference type="Pfam" id="PF13683">
    <property type="entry name" value="rve_3"/>
    <property type="match status" value="1"/>
</dbReference>
<organism evidence="3 4">
    <name type="scientific">Amycolatopsis tolypomycina</name>
    <dbReference type="NCBI Taxonomy" id="208445"/>
    <lineage>
        <taxon>Bacteria</taxon>
        <taxon>Bacillati</taxon>
        <taxon>Actinomycetota</taxon>
        <taxon>Actinomycetes</taxon>
        <taxon>Pseudonocardiales</taxon>
        <taxon>Pseudonocardiaceae</taxon>
        <taxon>Amycolatopsis</taxon>
    </lineage>
</organism>
<dbReference type="Pfam" id="PF13551">
    <property type="entry name" value="HTH_29"/>
    <property type="match status" value="1"/>
</dbReference>
<protein>
    <submittedName>
        <fullName evidence="3">Leucine-zipper of insertion element IS481</fullName>
    </submittedName>
</protein>
<dbReference type="PROSITE" id="PS50994">
    <property type="entry name" value="INTEGRASE"/>
    <property type="match status" value="1"/>
</dbReference>
<accession>A0A1H4IF69</accession>
<dbReference type="InterPro" id="IPR036397">
    <property type="entry name" value="RNaseH_sf"/>
</dbReference>
<dbReference type="InterPro" id="IPR009057">
    <property type="entry name" value="Homeodomain-like_sf"/>
</dbReference>
<evidence type="ECO:0000256" key="1">
    <source>
        <dbReference type="SAM" id="MobiDB-lite"/>
    </source>
</evidence>
<feature type="region of interest" description="Disordered" evidence="1">
    <location>
        <begin position="281"/>
        <end position="316"/>
    </location>
</feature>
<evidence type="ECO:0000259" key="2">
    <source>
        <dbReference type="PROSITE" id="PS50994"/>
    </source>
</evidence>
<feature type="compositionally biased region" description="Polar residues" evidence="1">
    <location>
        <begin position="285"/>
        <end position="294"/>
    </location>
</feature>
<evidence type="ECO:0000313" key="4">
    <source>
        <dbReference type="Proteomes" id="UP000199622"/>
    </source>
</evidence>
<reference evidence="4" key="1">
    <citation type="submission" date="2016-10" db="EMBL/GenBank/DDBJ databases">
        <authorList>
            <person name="Varghese N."/>
            <person name="Submissions S."/>
        </authorList>
    </citation>
    <scope>NUCLEOTIDE SEQUENCE [LARGE SCALE GENOMIC DNA]</scope>
    <source>
        <strain evidence="4">DSM 44544</strain>
    </source>
</reference>
<dbReference type="InterPro" id="IPR001584">
    <property type="entry name" value="Integrase_cat-core"/>
</dbReference>
<dbReference type="SUPFAM" id="SSF46689">
    <property type="entry name" value="Homeodomain-like"/>
    <property type="match status" value="1"/>
</dbReference>
<dbReference type="PANTHER" id="PTHR35004">
    <property type="entry name" value="TRANSPOSASE RV3428C-RELATED"/>
    <property type="match status" value="1"/>
</dbReference>
<proteinExistence type="predicted"/>
<dbReference type="Proteomes" id="UP000199622">
    <property type="component" value="Unassembled WGS sequence"/>
</dbReference>
<sequence length="383" mass="42837">MDPEVVAAVAWAAGGEKINVAVFCREHGLSRDTFYRYVTRFRAEGADGFVRRSTAPHHHPTALALEVVEAVLRARKQLAEAGLDNGPISIRWRLQDAGFHPLPSRVSIYRILRERGQIVAQPRKRPKTRRRFSYADPNGCWQIDGMEHHLADGTTVCIIQILDDHSRLDVGTYAATGETTAGTWAALQRAFAGYGLPVRILSDNGLAFTGRHRGWMVELERLLAALGVTTIAATPRHPQTCGKNERAHQTLQKWLAARPPAHTLTELQNLLDEYRQIYNHRRHQSLNGDTPQQRYDTRPKATPSTGPHRPSGMTTRPVSATGVIAFSGCSIVLGRTWAGRTASVYWQGDRVTVMIDNTVTRQLTLDRSVRYQRLTNQKLSDKS</sequence>
<name>A0A1H4IF69_9PSEU</name>
<gene>
    <name evidence="3" type="ORF">SAMN04489727_0532</name>
</gene>
<keyword evidence="4" id="KW-1185">Reference proteome</keyword>
<dbReference type="STRING" id="208445.SAMN04489727_0532"/>
<evidence type="ECO:0000313" key="3">
    <source>
        <dbReference type="EMBL" id="SEB32545.1"/>
    </source>
</evidence>
<dbReference type="GO" id="GO:0015074">
    <property type="term" value="P:DNA integration"/>
    <property type="evidence" value="ECO:0007669"/>
    <property type="project" value="InterPro"/>
</dbReference>
<dbReference type="OrthoDB" id="568335at2"/>